<reference evidence="4" key="1">
    <citation type="submission" date="2020-10" db="EMBL/GenBank/DDBJ databases">
        <authorList>
            <person name="Castelo-Branco R."/>
            <person name="Eusebio N."/>
            <person name="Adriana R."/>
            <person name="Vieira A."/>
            <person name="Brugerolle De Fraissinette N."/>
            <person name="Rezende De Castro R."/>
            <person name="Schneider M.P."/>
            <person name="Vasconcelos V."/>
            <person name="Leao P.N."/>
        </authorList>
    </citation>
    <scope>NUCLEOTIDE SEQUENCE</scope>
    <source>
        <strain evidence="4">LEGE 11480</strain>
    </source>
</reference>
<feature type="domain" description="Response regulatory" evidence="3">
    <location>
        <begin position="286"/>
        <end position="402"/>
    </location>
</feature>
<dbReference type="Pfam" id="PF00072">
    <property type="entry name" value="Response_reg"/>
    <property type="match status" value="1"/>
</dbReference>
<dbReference type="AlphaFoldDB" id="A0A928VUA3"/>
<dbReference type="InterPro" id="IPR001789">
    <property type="entry name" value="Sig_transdc_resp-reg_receiver"/>
</dbReference>
<evidence type="ECO:0000256" key="2">
    <source>
        <dbReference type="PROSITE-ProRule" id="PRU00169"/>
    </source>
</evidence>
<dbReference type="RefSeq" id="WP_264327481.1">
    <property type="nucleotide sequence ID" value="NZ_JADEXQ010000117.1"/>
</dbReference>
<protein>
    <submittedName>
        <fullName evidence="4">DUF4388 domain-containing protein</fullName>
    </submittedName>
</protein>
<evidence type="ECO:0000313" key="5">
    <source>
        <dbReference type="Proteomes" id="UP000625316"/>
    </source>
</evidence>
<keyword evidence="5" id="KW-1185">Reference proteome</keyword>
<dbReference type="PANTHER" id="PTHR44591">
    <property type="entry name" value="STRESS RESPONSE REGULATOR PROTEIN 1"/>
    <property type="match status" value="1"/>
</dbReference>
<dbReference type="PANTHER" id="PTHR44591:SF3">
    <property type="entry name" value="RESPONSE REGULATORY DOMAIN-CONTAINING PROTEIN"/>
    <property type="match status" value="1"/>
</dbReference>
<dbReference type="Proteomes" id="UP000625316">
    <property type="component" value="Unassembled WGS sequence"/>
</dbReference>
<proteinExistence type="predicted"/>
<dbReference type="SMART" id="SM00448">
    <property type="entry name" value="REC"/>
    <property type="match status" value="1"/>
</dbReference>
<keyword evidence="1 2" id="KW-0597">Phosphoprotein</keyword>
<sequence>MQGELAEIDVRSILHLVELGQRTGQLWVRTYGSVPVEPTAVPGRATVGGDDAGMGRAAASWFVFFVQGQIVYAGNPDAGVGRLKGMLDRRQPEMHWEQFQGADQLRRNAPEYGCLWALIEQRVVQPEEAREWLEIMIRETLFELLGLHQGSFIFEMGEPLTPELMAWETMPLVTMVAKQIQEWKQFYPQIQSPEQCPIVVDEAALRQSLPVATATAFVNYAERRLSLRQLAYALNRDILTVAKAIAPCLQRGWMTLTPWPPVGPSVRAPLPPPVLPTESAALPPQRIVCIDDAVTIGKLIVGMLEPLGYAVTLIVDPVAGLSEIFQCPPQLILCDIDMPGLDGYELCAMLRQSSQFHQTPIVMLTGRDGFIDRVRAKMVGATDYLAKPFAEDELVMLLEQYLPSVSKREAKMTPYQDVGSGGVTASGLTSGAVN</sequence>
<evidence type="ECO:0000313" key="4">
    <source>
        <dbReference type="EMBL" id="MBE9032662.1"/>
    </source>
</evidence>
<gene>
    <name evidence="4" type="ORF">IQ266_23275</name>
</gene>
<evidence type="ECO:0000259" key="3">
    <source>
        <dbReference type="PROSITE" id="PS50110"/>
    </source>
</evidence>
<feature type="modified residue" description="4-aspartylphosphate" evidence="2">
    <location>
        <position position="335"/>
    </location>
</feature>
<dbReference type="PROSITE" id="PS50110">
    <property type="entry name" value="RESPONSE_REGULATORY"/>
    <property type="match status" value="1"/>
</dbReference>
<dbReference type="GO" id="GO:0000160">
    <property type="term" value="P:phosphorelay signal transduction system"/>
    <property type="evidence" value="ECO:0007669"/>
    <property type="project" value="InterPro"/>
</dbReference>
<comment type="caution">
    <text evidence="4">The sequence shown here is derived from an EMBL/GenBank/DDBJ whole genome shotgun (WGS) entry which is preliminary data.</text>
</comment>
<dbReference type="SUPFAM" id="SSF52172">
    <property type="entry name" value="CheY-like"/>
    <property type="match status" value="1"/>
</dbReference>
<dbReference type="EMBL" id="JADEXQ010000117">
    <property type="protein sequence ID" value="MBE9032662.1"/>
    <property type="molecule type" value="Genomic_DNA"/>
</dbReference>
<evidence type="ECO:0000256" key="1">
    <source>
        <dbReference type="ARBA" id="ARBA00022553"/>
    </source>
</evidence>
<accession>A0A928VUA3</accession>
<dbReference type="Pfam" id="PF14332">
    <property type="entry name" value="DUF4388"/>
    <property type="match status" value="1"/>
</dbReference>
<name>A0A928VUA3_9CYAN</name>
<dbReference type="InterPro" id="IPR011006">
    <property type="entry name" value="CheY-like_superfamily"/>
</dbReference>
<dbReference type="Gene3D" id="3.40.50.2300">
    <property type="match status" value="1"/>
</dbReference>
<dbReference type="InterPro" id="IPR025497">
    <property type="entry name" value="PatA-like_N"/>
</dbReference>
<dbReference type="InterPro" id="IPR050595">
    <property type="entry name" value="Bact_response_regulator"/>
</dbReference>
<organism evidence="4 5">
    <name type="scientific">Romeriopsis navalis LEGE 11480</name>
    <dbReference type="NCBI Taxonomy" id="2777977"/>
    <lineage>
        <taxon>Bacteria</taxon>
        <taxon>Bacillati</taxon>
        <taxon>Cyanobacteriota</taxon>
        <taxon>Cyanophyceae</taxon>
        <taxon>Leptolyngbyales</taxon>
        <taxon>Leptolyngbyaceae</taxon>
        <taxon>Romeriopsis</taxon>
        <taxon>Romeriopsis navalis</taxon>
    </lineage>
</organism>